<sequence length="277" mass="26420">MLAASLCGLAGAVAEGARAEPSAAAAPASAAAPDATAAPSKPAISSPPAPPAATPTPPAPISSVFGQTAWQPPAPSQPSQAALSGGVPVSAPSSAAEASLRVSSVHLLGLVDHAVEGSDHTEIGHVIDVLVDEKGDAAAVVIEIAGFMGVGNRHIALAIDLLTIPPDLKGALRTALSPAQLRSAPTYDAKPGVVTVVSGAETAAEPHPDHAEAPKPTAAPAAATPAPGVAASPVTAPAGTPAAAKVPPAPSAPASPTPASGARPPGQSLPSGKGSGD</sequence>
<evidence type="ECO:0000313" key="2">
    <source>
        <dbReference type="EMBL" id="MBB3173879.1"/>
    </source>
</evidence>
<dbReference type="SUPFAM" id="SSF50346">
    <property type="entry name" value="PRC-barrel domain"/>
    <property type="match status" value="1"/>
</dbReference>
<feature type="region of interest" description="Disordered" evidence="1">
    <location>
        <begin position="17"/>
        <end position="88"/>
    </location>
</feature>
<feature type="compositionally biased region" description="Low complexity" evidence="1">
    <location>
        <begin position="257"/>
        <end position="266"/>
    </location>
</feature>
<dbReference type="Gene3D" id="2.30.30.240">
    <property type="entry name" value="PRC-barrel domain"/>
    <property type="match status" value="1"/>
</dbReference>
<feature type="compositionally biased region" description="Basic and acidic residues" evidence="1">
    <location>
        <begin position="204"/>
        <end position="213"/>
    </location>
</feature>
<dbReference type="EMBL" id="JACHXV010000005">
    <property type="protein sequence ID" value="MBB3173879.1"/>
    <property type="molecule type" value="Genomic_DNA"/>
</dbReference>
<feature type="compositionally biased region" description="Pro residues" evidence="1">
    <location>
        <begin position="45"/>
        <end position="60"/>
    </location>
</feature>
<dbReference type="Proteomes" id="UP000557688">
    <property type="component" value="Unassembled WGS sequence"/>
</dbReference>
<comment type="caution">
    <text evidence="2">The sequence shown here is derived from an EMBL/GenBank/DDBJ whole genome shotgun (WGS) entry which is preliminary data.</text>
</comment>
<evidence type="ECO:0000256" key="1">
    <source>
        <dbReference type="SAM" id="MobiDB-lite"/>
    </source>
</evidence>
<feature type="region of interest" description="Disordered" evidence="1">
    <location>
        <begin position="202"/>
        <end position="277"/>
    </location>
</feature>
<name>A0A839V2X4_9PROT</name>
<gene>
    <name evidence="2" type="ORF">FHR90_001711</name>
</gene>
<keyword evidence="3" id="KW-1185">Reference proteome</keyword>
<dbReference type="InterPro" id="IPR011033">
    <property type="entry name" value="PRC_barrel-like_sf"/>
</dbReference>
<organism evidence="2 3">
    <name type="scientific">Endobacter medicaginis</name>
    <dbReference type="NCBI Taxonomy" id="1181271"/>
    <lineage>
        <taxon>Bacteria</taxon>
        <taxon>Pseudomonadati</taxon>
        <taxon>Pseudomonadota</taxon>
        <taxon>Alphaproteobacteria</taxon>
        <taxon>Acetobacterales</taxon>
        <taxon>Acetobacteraceae</taxon>
        <taxon>Endobacter</taxon>
    </lineage>
</organism>
<reference evidence="2 3" key="1">
    <citation type="submission" date="2020-08" db="EMBL/GenBank/DDBJ databases">
        <title>Genomic Encyclopedia of Type Strains, Phase III (KMG-III): the genomes of soil and plant-associated and newly described type strains.</title>
        <authorList>
            <person name="Whitman W."/>
        </authorList>
    </citation>
    <scope>NUCLEOTIDE SEQUENCE [LARGE SCALE GENOMIC DNA]</scope>
    <source>
        <strain evidence="2 3">CECT 8088</strain>
    </source>
</reference>
<protein>
    <recommendedName>
        <fullName evidence="4">PRC-barrel domain-containing protein</fullName>
    </recommendedName>
</protein>
<evidence type="ECO:0000313" key="3">
    <source>
        <dbReference type="Proteomes" id="UP000557688"/>
    </source>
</evidence>
<feature type="compositionally biased region" description="Low complexity" evidence="1">
    <location>
        <begin position="61"/>
        <end position="88"/>
    </location>
</feature>
<feature type="compositionally biased region" description="Low complexity" evidence="1">
    <location>
        <begin position="214"/>
        <end position="246"/>
    </location>
</feature>
<dbReference type="AlphaFoldDB" id="A0A839V2X4"/>
<feature type="compositionally biased region" description="Low complexity" evidence="1">
    <location>
        <begin position="17"/>
        <end position="44"/>
    </location>
</feature>
<accession>A0A839V2X4</accession>
<evidence type="ECO:0008006" key="4">
    <source>
        <dbReference type="Google" id="ProtNLM"/>
    </source>
</evidence>
<feature type="compositionally biased region" description="Pro residues" evidence="1">
    <location>
        <begin position="247"/>
        <end position="256"/>
    </location>
</feature>
<dbReference type="RefSeq" id="WP_183275045.1">
    <property type="nucleotide sequence ID" value="NZ_JACHXV010000005.1"/>
</dbReference>
<proteinExistence type="predicted"/>